<feature type="region of interest" description="Disordered" evidence="1">
    <location>
        <begin position="1"/>
        <end position="27"/>
    </location>
</feature>
<dbReference type="EMBL" id="LLXE01000058">
    <property type="protein sequence ID" value="KUM64022.1"/>
    <property type="molecule type" value="Genomic_DNA"/>
</dbReference>
<comment type="caution">
    <text evidence="3">The sequence shown here is derived from an EMBL/GenBank/DDBJ whole genome shotgun (WGS) entry which is preliminary data.</text>
</comment>
<evidence type="ECO:0000259" key="2">
    <source>
        <dbReference type="Pfam" id="PF22980"/>
    </source>
</evidence>
<dbReference type="Pfam" id="PF22980">
    <property type="entry name" value="Myb_DNA-bind_8"/>
    <property type="match status" value="1"/>
</dbReference>
<feature type="region of interest" description="Disordered" evidence="1">
    <location>
        <begin position="80"/>
        <end position="117"/>
    </location>
</feature>
<name>A0A101MNX2_PENFR</name>
<evidence type="ECO:0000313" key="4">
    <source>
        <dbReference type="Proteomes" id="UP000055045"/>
    </source>
</evidence>
<evidence type="ECO:0000313" key="3">
    <source>
        <dbReference type="EMBL" id="KUM64022.1"/>
    </source>
</evidence>
<sequence>MPSNKVTKAKATKKDVAKSPTKPSKLVQEASREILEERLEFVLTCIKETGIKVDMAAVAGHYGISTNAAKLRLRRANDHVAKMASAREAAGKSDEAQKDDEAQQDDEDIDITDDEEA</sequence>
<dbReference type="STRING" id="48697.A0A101MNX2"/>
<dbReference type="OrthoDB" id="4350568at2759"/>
<keyword evidence="4" id="KW-1185">Reference proteome</keyword>
<feature type="compositionally biased region" description="Basic and acidic residues" evidence="1">
    <location>
        <begin position="89"/>
        <end position="101"/>
    </location>
</feature>
<gene>
    <name evidence="3" type="ORF">ACN42_g3087</name>
</gene>
<organism evidence="3 4">
    <name type="scientific">Penicillium freii</name>
    <dbReference type="NCBI Taxonomy" id="48697"/>
    <lineage>
        <taxon>Eukaryota</taxon>
        <taxon>Fungi</taxon>
        <taxon>Dikarya</taxon>
        <taxon>Ascomycota</taxon>
        <taxon>Pezizomycotina</taxon>
        <taxon>Eurotiomycetes</taxon>
        <taxon>Eurotiomycetidae</taxon>
        <taxon>Eurotiales</taxon>
        <taxon>Aspergillaceae</taxon>
        <taxon>Penicillium</taxon>
    </lineage>
</organism>
<feature type="domain" description="Myb-like DNA-binding" evidence="2">
    <location>
        <begin position="36"/>
        <end position="75"/>
    </location>
</feature>
<feature type="compositionally biased region" description="Acidic residues" evidence="1">
    <location>
        <begin position="102"/>
        <end position="117"/>
    </location>
</feature>
<dbReference type="Proteomes" id="UP000055045">
    <property type="component" value="Unassembled WGS sequence"/>
</dbReference>
<evidence type="ECO:0000256" key="1">
    <source>
        <dbReference type="SAM" id="MobiDB-lite"/>
    </source>
</evidence>
<dbReference type="InterPro" id="IPR054505">
    <property type="entry name" value="Myb_DNA-bind_8"/>
</dbReference>
<accession>A0A101MNX2</accession>
<proteinExistence type="predicted"/>
<reference evidence="3 4" key="1">
    <citation type="submission" date="2015-10" db="EMBL/GenBank/DDBJ databases">
        <title>Genome sequencing of Penicillium freii.</title>
        <authorList>
            <person name="Nguyen H.D."/>
            <person name="Visagie C.M."/>
            <person name="Seifert K.A."/>
        </authorList>
    </citation>
    <scope>NUCLEOTIDE SEQUENCE [LARGE SCALE GENOMIC DNA]</scope>
    <source>
        <strain evidence="3 4">DAOM 242723</strain>
    </source>
</reference>
<dbReference type="AlphaFoldDB" id="A0A101MNX2"/>
<protein>
    <recommendedName>
        <fullName evidence="2">Myb-like DNA-binding domain-containing protein</fullName>
    </recommendedName>
</protein>